<dbReference type="EMBL" id="VSSQ01008129">
    <property type="protein sequence ID" value="MPM37974.1"/>
    <property type="molecule type" value="Genomic_DNA"/>
</dbReference>
<sequence>MKFMRDYRLFADDHDCDDPMSGVVNLFDTAVVFISALLLALITVFDAKDIFSQESNLTIVKKNAQGEMVVIEKKGRKIQAVKMSREEAAGKGVRLGTAYRLEDGSMIYVPEE</sequence>
<name>A0A644ZJN5_9ZZZZ</name>
<evidence type="ECO:0000313" key="2">
    <source>
        <dbReference type="EMBL" id="MPM37974.1"/>
    </source>
</evidence>
<feature type="transmembrane region" description="Helical" evidence="1">
    <location>
        <begin position="20"/>
        <end position="45"/>
    </location>
</feature>
<evidence type="ECO:0008006" key="3">
    <source>
        <dbReference type="Google" id="ProtNLM"/>
    </source>
</evidence>
<accession>A0A644ZJN5</accession>
<dbReference type="InterPro" id="IPR018676">
    <property type="entry name" value="DUF2149"/>
</dbReference>
<keyword evidence="1" id="KW-0812">Transmembrane</keyword>
<proteinExistence type="predicted"/>
<protein>
    <recommendedName>
        <fullName evidence="3">DUF2149 domain-containing protein</fullName>
    </recommendedName>
</protein>
<gene>
    <name evidence="2" type="ORF">SDC9_84596</name>
</gene>
<comment type="caution">
    <text evidence="2">The sequence shown here is derived from an EMBL/GenBank/DDBJ whole genome shotgun (WGS) entry which is preliminary data.</text>
</comment>
<reference evidence="2" key="1">
    <citation type="submission" date="2019-08" db="EMBL/GenBank/DDBJ databases">
        <authorList>
            <person name="Kucharzyk K."/>
            <person name="Murdoch R.W."/>
            <person name="Higgins S."/>
            <person name="Loffler F."/>
        </authorList>
    </citation>
    <scope>NUCLEOTIDE SEQUENCE</scope>
</reference>
<keyword evidence="1" id="KW-1133">Transmembrane helix</keyword>
<dbReference type="Pfam" id="PF09919">
    <property type="entry name" value="DUF2149"/>
    <property type="match status" value="1"/>
</dbReference>
<dbReference type="AlphaFoldDB" id="A0A644ZJN5"/>
<keyword evidence="1" id="KW-0472">Membrane</keyword>
<organism evidence="2">
    <name type="scientific">bioreactor metagenome</name>
    <dbReference type="NCBI Taxonomy" id="1076179"/>
    <lineage>
        <taxon>unclassified sequences</taxon>
        <taxon>metagenomes</taxon>
        <taxon>ecological metagenomes</taxon>
    </lineage>
</organism>
<evidence type="ECO:0000256" key="1">
    <source>
        <dbReference type="SAM" id="Phobius"/>
    </source>
</evidence>